<dbReference type="PANTHER" id="PTHR39597">
    <property type="entry name" value="UBA DOMAIN-CONTAINING PROTEIN RUP1"/>
    <property type="match status" value="1"/>
</dbReference>
<feature type="domain" description="UBA" evidence="1">
    <location>
        <begin position="1"/>
        <end position="40"/>
    </location>
</feature>
<dbReference type="Pfam" id="PF00627">
    <property type="entry name" value="UBA"/>
    <property type="match status" value="1"/>
</dbReference>
<dbReference type="PROSITE" id="PS50030">
    <property type="entry name" value="UBA"/>
    <property type="match status" value="1"/>
</dbReference>
<dbReference type="SMART" id="SM00165">
    <property type="entry name" value="UBA"/>
    <property type="match status" value="1"/>
</dbReference>
<dbReference type="InterPro" id="IPR055335">
    <property type="entry name" value="Ucp6/RUP1"/>
</dbReference>
<dbReference type="OrthoDB" id="4489171at2759"/>
<dbReference type="STRING" id="1230905.A0A1G4KEX0"/>
<organism evidence="2 3">
    <name type="scientific">Lachancea mirantina</name>
    <dbReference type="NCBI Taxonomy" id="1230905"/>
    <lineage>
        <taxon>Eukaryota</taxon>
        <taxon>Fungi</taxon>
        <taxon>Dikarya</taxon>
        <taxon>Ascomycota</taxon>
        <taxon>Saccharomycotina</taxon>
        <taxon>Saccharomycetes</taxon>
        <taxon>Saccharomycetales</taxon>
        <taxon>Saccharomycetaceae</taxon>
        <taxon>Lachancea</taxon>
    </lineage>
</organism>
<dbReference type="GO" id="GO:0005634">
    <property type="term" value="C:nucleus"/>
    <property type="evidence" value="ECO:0007669"/>
    <property type="project" value="TreeGrafter"/>
</dbReference>
<proteinExistence type="predicted"/>
<gene>
    <name evidence="2" type="ORF">LAMI_0H03928G</name>
</gene>
<dbReference type="Gene3D" id="1.10.8.10">
    <property type="entry name" value="DNA helicase RuvA subunit, C-terminal domain"/>
    <property type="match status" value="1"/>
</dbReference>
<dbReference type="InterPro" id="IPR015940">
    <property type="entry name" value="UBA"/>
</dbReference>
<evidence type="ECO:0000259" key="1">
    <source>
        <dbReference type="PROSITE" id="PS50030"/>
    </source>
</evidence>
<dbReference type="GO" id="GO:0016579">
    <property type="term" value="P:protein deubiquitination"/>
    <property type="evidence" value="ECO:0007669"/>
    <property type="project" value="TreeGrafter"/>
</dbReference>
<dbReference type="GO" id="GO:0005829">
    <property type="term" value="C:cytosol"/>
    <property type="evidence" value="ECO:0007669"/>
    <property type="project" value="TreeGrafter"/>
</dbReference>
<reference evidence="3" key="1">
    <citation type="submission" date="2016-03" db="EMBL/GenBank/DDBJ databases">
        <authorList>
            <person name="Devillers H."/>
        </authorList>
    </citation>
    <scope>NUCLEOTIDE SEQUENCE [LARGE SCALE GENOMIC DNA]</scope>
</reference>
<dbReference type="Proteomes" id="UP000191024">
    <property type="component" value="Chromosome H"/>
</dbReference>
<dbReference type="InterPro" id="IPR009060">
    <property type="entry name" value="UBA-like_sf"/>
</dbReference>
<keyword evidence="3" id="KW-1185">Reference proteome</keyword>
<accession>A0A1G4KEX0</accession>
<dbReference type="EMBL" id="LT598468">
    <property type="protein sequence ID" value="SCV02906.1"/>
    <property type="molecule type" value="Genomic_DNA"/>
</dbReference>
<evidence type="ECO:0000313" key="2">
    <source>
        <dbReference type="EMBL" id="SCV02906.1"/>
    </source>
</evidence>
<dbReference type="SUPFAM" id="SSF46934">
    <property type="entry name" value="UBA-like"/>
    <property type="match status" value="1"/>
</dbReference>
<dbReference type="CDD" id="cd14307">
    <property type="entry name" value="UBA_RUP1p"/>
    <property type="match status" value="1"/>
</dbReference>
<protein>
    <submittedName>
        <fullName evidence="2">LAMI_0H03928g1_1</fullName>
    </submittedName>
</protein>
<sequence length="608" mass="68770">MSDNAIQSLLDMGIERDVALEALSRTNGDLEASVNYIFSGELPNQHVEDAGIATVEPDTVMTPEVEVSVDAMEVSPGVEDFVEDVSQDERSEYSGSLELSMAQIKEHEADPVVFVPGSQNAVLESYFALFCLALSENIPHYFLQADFEDLNYSSDWYKGHYRRPLTRLKYDKGSNVVVVPQDELFGEDLAVIQPDLLWQFQKFVAVQNSLQSLRRFVTSNFFSKTLEPQVVERLNTYEHLQEVLPSFIKSLANDTEMCPGAQKQIKDLFIFTANYTPSPDSEPIQTYLCLLHFMPEEYDYNLYKMFNGLLFPEEDEDADFADSQNSLCSVAPVLTVIFDEMDESTENTKFAQGVDVPFEFYPQLYTAKAKEMLISDIVLKRRQTQLEIRHLLRNLNDLKSFHGKHINAFVNSALDFASKPGLFRDGSDATHGSQKLFDLLQPVKDQISDQKATIMTDYKKLSHLLNTELNVSNPEAGIIEKAKELQLIDSPYLLTFAALSPSHYYIRKRDGSWYRTLSEPEGMGCNVTRVDHSAVHGAIKAATRIPSETPLMFTFFKESAIDTEELVLQSLQKNQGALSFAQKDFKVLRELGMVIAEQRGTSENLIEM</sequence>
<dbReference type="AlphaFoldDB" id="A0A1G4KEX0"/>
<dbReference type="InterPro" id="IPR041970">
    <property type="entry name" value="Rup1_UBA"/>
</dbReference>
<evidence type="ECO:0000313" key="3">
    <source>
        <dbReference type="Proteomes" id="UP000191024"/>
    </source>
</evidence>
<name>A0A1G4KEX0_9SACH</name>
<dbReference type="PANTHER" id="PTHR39597:SF1">
    <property type="entry name" value="UBA DOMAIN-CONTAINING PROTEIN RUP1"/>
    <property type="match status" value="1"/>
</dbReference>